<dbReference type="InterPro" id="IPR035952">
    <property type="entry name" value="Rhomboid-like_sf"/>
</dbReference>
<dbReference type="PANTHER" id="PTHR43066:SF1">
    <property type="entry name" value="RHOMBOID PROTEIN 2"/>
    <property type="match status" value="1"/>
</dbReference>
<dbReference type="Gene3D" id="1.20.1540.10">
    <property type="entry name" value="Rhomboid-like"/>
    <property type="match status" value="1"/>
</dbReference>
<dbReference type="GO" id="GO:0016020">
    <property type="term" value="C:membrane"/>
    <property type="evidence" value="ECO:0007669"/>
    <property type="project" value="UniProtKB-SubCell"/>
</dbReference>
<dbReference type="SUPFAM" id="SSF144091">
    <property type="entry name" value="Rhomboid-like"/>
    <property type="match status" value="1"/>
</dbReference>
<protein>
    <recommendedName>
        <fullName evidence="4">rhomboid protease</fullName>
        <ecNumber evidence="4">3.4.21.105</ecNumber>
    </recommendedName>
</protein>
<gene>
    <name evidence="13" type="ORF">AMS68_005679</name>
</gene>
<dbReference type="Proteomes" id="UP000503462">
    <property type="component" value="Chromosome 4"/>
</dbReference>
<evidence type="ECO:0000256" key="6">
    <source>
        <dbReference type="ARBA" id="ARBA00022692"/>
    </source>
</evidence>
<keyword evidence="9 11" id="KW-0472">Membrane</keyword>
<dbReference type="Pfam" id="PF01694">
    <property type="entry name" value="Rhomboid"/>
    <property type="match status" value="1"/>
</dbReference>
<feature type="transmembrane region" description="Helical" evidence="11">
    <location>
        <begin position="184"/>
        <end position="205"/>
    </location>
</feature>
<keyword evidence="6 11" id="KW-0812">Transmembrane</keyword>
<comment type="subcellular location">
    <subcellularLocation>
        <location evidence="2">Membrane</location>
        <topology evidence="2">Multi-pass membrane protein</topology>
    </subcellularLocation>
</comment>
<dbReference type="AlphaFoldDB" id="A0A6H0XZG2"/>
<evidence type="ECO:0000313" key="13">
    <source>
        <dbReference type="EMBL" id="QIX00162.1"/>
    </source>
</evidence>
<feature type="transmembrane region" description="Helical" evidence="11">
    <location>
        <begin position="20"/>
        <end position="40"/>
    </location>
</feature>
<feature type="transmembrane region" description="Helical" evidence="11">
    <location>
        <begin position="154"/>
        <end position="178"/>
    </location>
</feature>
<keyword evidence="14" id="KW-1185">Reference proteome</keyword>
<feature type="domain" description="Peptidase S54 rhomboid" evidence="12">
    <location>
        <begin position="60"/>
        <end position="202"/>
    </location>
</feature>
<dbReference type="InterPro" id="IPR022764">
    <property type="entry name" value="Peptidase_S54_rhomboid_dom"/>
</dbReference>
<evidence type="ECO:0000256" key="11">
    <source>
        <dbReference type="SAM" id="Phobius"/>
    </source>
</evidence>
<evidence type="ECO:0000256" key="5">
    <source>
        <dbReference type="ARBA" id="ARBA00022670"/>
    </source>
</evidence>
<evidence type="ECO:0000256" key="10">
    <source>
        <dbReference type="SAM" id="MobiDB-lite"/>
    </source>
</evidence>
<keyword evidence="5" id="KW-0645">Protease</keyword>
<organism evidence="13 14">
    <name type="scientific">Peltaster fructicola</name>
    <dbReference type="NCBI Taxonomy" id="286661"/>
    <lineage>
        <taxon>Eukaryota</taxon>
        <taxon>Fungi</taxon>
        <taxon>Dikarya</taxon>
        <taxon>Ascomycota</taxon>
        <taxon>Pezizomycotina</taxon>
        <taxon>Dothideomycetes</taxon>
        <taxon>Dothideomycetes incertae sedis</taxon>
        <taxon>Peltaster</taxon>
    </lineage>
</organism>
<keyword evidence="8 11" id="KW-1133">Transmembrane helix</keyword>
<comment type="similarity">
    <text evidence="3">Belongs to the peptidase S54 family.</text>
</comment>
<keyword evidence="7" id="KW-0378">Hydrolase</keyword>
<sequence>MASSFALPDTRRLRNFILRLPLATRIETAILTAFYIAHIVHPGLDQWGALVPQEIRLDTLSRLNTYTLIHSSFFHFALNVIALIPLLERFEVENGTLVTLIVFNGSFSLLPGALYTVIELFVIRQNTAVVGASIWICLLLGIEAIKTYRQNPSLVIAGYDIPTWSTPIFLVLVTSFLIPHVSLLGHLCGLCIGYLWGLGVLRILAPSEKLLRWVEEKLNLLRRIPNYVSVDQKIYGRYGILPSTGGTRVGPGRGGVLNASGTPTTPNGLAGSTQRLGP</sequence>
<reference evidence="13 14" key="1">
    <citation type="journal article" date="2016" name="Sci. Rep.">
        <title>Peltaster fructicola genome reveals evolution from an invasive phytopathogen to an ectophytic parasite.</title>
        <authorList>
            <person name="Xu C."/>
            <person name="Chen H."/>
            <person name="Gleason M.L."/>
            <person name="Xu J.R."/>
            <person name="Liu H."/>
            <person name="Zhang R."/>
            <person name="Sun G."/>
        </authorList>
    </citation>
    <scope>NUCLEOTIDE SEQUENCE [LARGE SCALE GENOMIC DNA]</scope>
    <source>
        <strain evidence="13 14">LNHT1506</strain>
    </source>
</reference>
<dbReference type="EC" id="3.4.21.105" evidence="4"/>
<feature type="compositionally biased region" description="Polar residues" evidence="10">
    <location>
        <begin position="259"/>
        <end position="278"/>
    </location>
</feature>
<dbReference type="PANTHER" id="PTHR43066">
    <property type="entry name" value="RHOMBOID-RELATED PROTEIN"/>
    <property type="match status" value="1"/>
</dbReference>
<dbReference type="EMBL" id="CP051142">
    <property type="protein sequence ID" value="QIX00162.1"/>
    <property type="molecule type" value="Genomic_DNA"/>
</dbReference>
<evidence type="ECO:0000256" key="4">
    <source>
        <dbReference type="ARBA" id="ARBA00013039"/>
    </source>
</evidence>
<feature type="transmembrane region" description="Helical" evidence="11">
    <location>
        <begin position="68"/>
        <end position="87"/>
    </location>
</feature>
<evidence type="ECO:0000256" key="7">
    <source>
        <dbReference type="ARBA" id="ARBA00022801"/>
    </source>
</evidence>
<evidence type="ECO:0000313" key="14">
    <source>
        <dbReference type="Proteomes" id="UP000503462"/>
    </source>
</evidence>
<accession>A0A6H0XZG2</accession>
<dbReference type="GO" id="GO:0004252">
    <property type="term" value="F:serine-type endopeptidase activity"/>
    <property type="evidence" value="ECO:0007669"/>
    <property type="project" value="InterPro"/>
</dbReference>
<evidence type="ECO:0000256" key="8">
    <source>
        <dbReference type="ARBA" id="ARBA00022989"/>
    </source>
</evidence>
<evidence type="ECO:0000256" key="3">
    <source>
        <dbReference type="ARBA" id="ARBA00009045"/>
    </source>
</evidence>
<dbReference type="GO" id="GO:0006508">
    <property type="term" value="P:proteolysis"/>
    <property type="evidence" value="ECO:0007669"/>
    <property type="project" value="UniProtKB-KW"/>
</dbReference>
<name>A0A6H0XZG2_9PEZI</name>
<evidence type="ECO:0000256" key="1">
    <source>
        <dbReference type="ARBA" id="ARBA00000156"/>
    </source>
</evidence>
<comment type="catalytic activity">
    <reaction evidence="1">
        <text>Cleaves type-1 transmembrane domains using a catalytic dyad composed of serine and histidine that are contributed by different transmembrane domains.</text>
        <dbReference type="EC" id="3.4.21.105"/>
    </reaction>
</comment>
<feature type="region of interest" description="Disordered" evidence="10">
    <location>
        <begin position="252"/>
        <end position="278"/>
    </location>
</feature>
<proteinExistence type="inferred from homology"/>
<evidence type="ECO:0000256" key="9">
    <source>
        <dbReference type="ARBA" id="ARBA00023136"/>
    </source>
</evidence>
<dbReference type="OrthoDB" id="10257275at2759"/>
<evidence type="ECO:0000259" key="12">
    <source>
        <dbReference type="Pfam" id="PF01694"/>
    </source>
</evidence>
<feature type="transmembrane region" description="Helical" evidence="11">
    <location>
        <begin position="94"/>
        <end position="115"/>
    </location>
</feature>
<evidence type="ECO:0000256" key="2">
    <source>
        <dbReference type="ARBA" id="ARBA00004141"/>
    </source>
</evidence>
<feature type="transmembrane region" description="Helical" evidence="11">
    <location>
        <begin position="121"/>
        <end position="142"/>
    </location>
</feature>